<keyword evidence="10" id="KW-0963">Cytoplasm</keyword>
<dbReference type="CDD" id="cd03313">
    <property type="entry name" value="enolase"/>
    <property type="match status" value="1"/>
</dbReference>
<keyword evidence="10 13" id="KW-0479">Metal-binding</keyword>
<reference evidence="14 15" key="1">
    <citation type="submission" date="2014-09" db="EMBL/GenBank/DDBJ databases">
        <authorList>
            <person name="Loux Valentin"/>
            <person name="Dugat Thibaut"/>
        </authorList>
    </citation>
    <scope>NUCLEOTIDE SEQUENCE [LARGE SCALE GENOMIC DNA]</scope>
    <source>
        <strain evidence="14 15">BOV-10_179</strain>
    </source>
</reference>
<dbReference type="Gene3D" id="3.20.20.120">
    <property type="entry name" value="Enolase-like C-terminal domain"/>
    <property type="match status" value="1"/>
</dbReference>
<comment type="function">
    <text evidence="9 10">Catalyzes the reversible conversion of 2-phosphoglycerate (2-PG) into phosphoenolpyruvate (PEP). It is essential for the degradation of carbohydrates via glycolysis.</text>
</comment>
<feature type="binding site" evidence="12">
    <location>
        <position position="161"/>
    </location>
    <ligand>
        <name>substrate</name>
    </ligand>
</feature>
<dbReference type="Proteomes" id="UP000055047">
    <property type="component" value="Unassembled WGS sequence"/>
</dbReference>
<evidence type="ECO:0000256" key="10">
    <source>
        <dbReference type="HAMAP-Rule" id="MF_00318"/>
    </source>
</evidence>
<dbReference type="GO" id="GO:0000287">
    <property type="term" value="F:magnesium ion binding"/>
    <property type="evidence" value="ECO:0007669"/>
    <property type="project" value="UniProtKB-UniRule"/>
</dbReference>
<dbReference type="InterPro" id="IPR020810">
    <property type="entry name" value="Enolase_C"/>
</dbReference>
<comment type="cofactor">
    <cofactor evidence="10">
        <name>Mg(2+)</name>
        <dbReference type="ChEBI" id="CHEBI:18420"/>
    </cofactor>
    <text evidence="10">Binds a second Mg(2+) ion via substrate during catalysis.</text>
</comment>
<dbReference type="NCBIfam" id="TIGR01060">
    <property type="entry name" value="eno"/>
    <property type="match status" value="1"/>
</dbReference>
<evidence type="ECO:0000256" key="2">
    <source>
        <dbReference type="ARBA" id="ARBA00009604"/>
    </source>
</evidence>
<dbReference type="SUPFAM" id="SSF51604">
    <property type="entry name" value="Enolase C-terminal domain-like"/>
    <property type="match status" value="1"/>
</dbReference>
<feature type="binding site" evidence="12">
    <location>
        <position position="170"/>
    </location>
    <ligand>
        <name>substrate</name>
    </ligand>
</feature>
<dbReference type="SMART" id="SM01192">
    <property type="entry name" value="Enolase_C"/>
    <property type="match status" value="1"/>
</dbReference>
<evidence type="ECO:0000313" key="14">
    <source>
        <dbReference type="EMBL" id="CEG20905.1"/>
    </source>
</evidence>
<evidence type="ECO:0000256" key="1">
    <source>
        <dbReference type="ARBA" id="ARBA00005031"/>
    </source>
</evidence>
<feature type="binding site" evidence="10">
    <location>
        <position position="371"/>
    </location>
    <ligand>
        <name>(2R)-2-phosphoglycerate</name>
        <dbReference type="ChEBI" id="CHEBI:58289"/>
    </ligand>
</feature>
<dbReference type="UniPathway" id="UPA00109">
    <property type="reaction ID" value="UER00187"/>
</dbReference>
<evidence type="ECO:0000256" key="11">
    <source>
        <dbReference type="PIRSR" id="PIRSR001400-1"/>
    </source>
</evidence>
<feature type="binding site" evidence="10">
    <location>
        <position position="392"/>
    </location>
    <ligand>
        <name>(2R)-2-phosphoglycerate</name>
        <dbReference type="ChEBI" id="CHEBI:58289"/>
    </ligand>
</feature>
<evidence type="ECO:0000256" key="4">
    <source>
        <dbReference type="ARBA" id="ARBA00017068"/>
    </source>
</evidence>
<dbReference type="SMART" id="SM01193">
    <property type="entry name" value="Enolase_N"/>
    <property type="match status" value="1"/>
</dbReference>
<dbReference type="AlphaFoldDB" id="A0A098EGK2"/>
<evidence type="ECO:0000256" key="13">
    <source>
        <dbReference type="PIRSR" id="PIRSR001400-3"/>
    </source>
</evidence>
<keyword evidence="7 10" id="KW-0324">Glycolysis</keyword>
<comment type="subcellular location">
    <subcellularLocation>
        <location evidence="10">Cytoplasm</location>
    </subcellularLocation>
    <subcellularLocation>
        <location evidence="10">Secreted</location>
    </subcellularLocation>
    <subcellularLocation>
        <location evidence="10">Cell surface</location>
    </subcellularLocation>
    <text evidence="10">Fractions of enolase are present in both the cytoplasm and on the cell surface.</text>
</comment>
<dbReference type="Pfam" id="PF00113">
    <property type="entry name" value="Enolase_C"/>
    <property type="match status" value="1"/>
</dbReference>
<dbReference type="PRINTS" id="PR00148">
    <property type="entry name" value="ENOLASE"/>
</dbReference>
<feature type="active site" description="Proton acceptor" evidence="10 11">
    <location>
        <position position="341"/>
    </location>
</feature>
<dbReference type="InterPro" id="IPR029017">
    <property type="entry name" value="Enolase-like_N"/>
</dbReference>
<gene>
    <name evidence="10 14" type="primary">eno</name>
    <name evidence="14" type="ORF">ANAPHAGO_00096</name>
</gene>
<dbReference type="PROSITE" id="PS00164">
    <property type="entry name" value="ENOLASE"/>
    <property type="match status" value="1"/>
</dbReference>
<evidence type="ECO:0000256" key="3">
    <source>
        <dbReference type="ARBA" id="ARBA00012058"/>
    </source>
</evidence>
<protein>
    <recommendedName>
        <fullName evidence="4 10">Enolase</fullName>
        <ecNumber evidence="3 10">4.2.1.11</ecNumber>
    </recommendedName>
    <alternativeName>
        <fullName evidence="10">2-phospho-D-glycerate hydro-lyase</fullName>
    </alternativeName>
    <alternativeName>
        <fullName evidence="10">2-phosphoglycerate dehydratase</fullName>
    </alternativeName>
</protein>
<comment type="similarity">
    <text evidence="2 10">Belongs to the enolase family.</text>
</comment>
<dbReference type="InterPro" id="IPR020811">
    <property type="entry name" value="Enolase_N"/>
</dbReference>
<evidence type="ECO:0000256" key="8">
    <source>
        <dbReference type="ARBA" id="ARBA00023239"/>
    </source>
</evidence>
<feature type="binding site" evidence="12">
    <location>
        <position position="392"/>
    </location>
    <ligand>
        <name>substrate</name>
    </ligand>
</feature>
<feature type="binding site" evidence="12">
    <location>
        <begin position="368"/>
        <end position="371"/>
    </location>
    <ligand>
        <name>substrate</name>
    </ligand>
</feature>
<comment type="catalytic activity">
    <reaction evidence="10">
        <text>(2R)-2-phosphoglycerate = phosphoenolpyruvate + H2O</text>
        <dbReference type="Rhea" id="RHEA:10164"/>
        <dbReference type="ChEBI" id="CHEBI:15377"/>
        <dbReference type="ChEBI" id="CHEBI:58289"/>
        <dbReference type="ChEBI" id="CHEBI:58702"/>
        <dbReference type="EC" id="4.2.1.11"/>
    </reaction>
</comment>
<dbReference type="RefSeq" id="WP_049999457.1">
    <property type="nucleotide sequence ID" value="NZ_CCXQ01000120.1"/>
</dbReference>
<feature type="active site" description="Proton donor" evidence="10 11">
    <location>
        <position position="211"/>
    </location>
</feature>
<comment type="pathway">
    <text evidence="1 10">Carbohydrate degradation; glycolysis; pyruvate from D-glyceraldehyde 3-phosphate: step 4/5.</text>
</comment>
<feature type="binding site" evidence="12">
    <location>
        <position position="289"/>
    </location>
    <ligand>
        <name>substrate</name>
    </ligand>
</feature>
<evidence type="ECO:0000256" key="7">
    <source>
        <dbReference type="ARBA" id="ARBA00023152"/>
    </source>
</evidence>
<feature type="binding site" evidence="10 13">
    <location>
        <position position="248"/>
    </location>
    <ligand>
        <name>Mg(2+)</name>
        <dbReference type="ChEBI" id="CHEBI:18420"/>
    </ligand>
</feature>
<sequence length="429" mass="46218">MLYSRSVAKINGVSARQILDSRGRPTVEAVVSLSDGALGVVSVPSGASVGKNEALELRDKDMNKYGGHGVTKAVENVNSIIAPRLVNTDPFNQKALDDLLIELDGTDNKSRLGANATLAVSVATAKAAAASLKLPLYRYIGGVASREMPVPLVNVINGGLHADNGLDFQEFMIMPIGASTFSDALRMCAEVFLSLKEILKSNKLSTNTGDEGGFAPNLESNDRVFCILLEAIEKAGYKPSIDFALALDVAASTFYDGKIYKFSGSSMSSAEMVSYYEELVKKYPIVSIEDGIAEDDLAGWEELTVRLGKKVQLVGDDLFVTNPRLIKDFSERGLANAVLIKPNQIGTLSETIEAIRLASMSNFNSIVSHRSGDTEDPFIAHIAVALNCGQIKTGSMSRSERMAKYNELLRIEEDLCGTAILRSVKIGRH</sequence>
<feature type="binding site" evidence="10 13">
    <location>
        <position position="289"/>
    </location>
    <ligand>
        <name>Mg(2+)</name>
        <dbReference type="ChEBI" id="CHEBI:18420"/>
    </ligand>
</feature>
<dbReference type="GO" id="GO:0000015">
    <property type="term" value="C:phosphopyruvate hydratase complex"/>
    <property type="evidence" value="ECO:0007669"/>
    <property type="project" value="InterPro"/>
</dbReference>
<name>A0A098EGK2_ANAPH</name>
<dbReference type="PANTHER" id="PTHR11902:SF1">
    <property type="entry name" value="ENOLASE"/>
    <property type="match status" value="1"/>
</dbReference>
<comment type="cofactor">
    <cofactor evidence="13">
        <name>Mg(2+)</name>
        <dbReference type="ChEBI" id="CHEBI:18420"/>
    </cofactor>
    <text evidence="13">Mg(2+) is required for catalysis and for stabilizing the dimer.</text>
</comment>
<dbReference type="GO" id="GO:0006096">
    <property type="term" value="P:glycolytic process"/>
    <property type="evidence" value="ECO:0007669"/>
    <property type="project" value="UniProtKB-UniRule"/>
</dbReference>
<dbReference type="HAMAP" id="MF_00318">
    <property type="entry name" value="Enolase"/>
    <property type="match status" value="1"/>
</dbReference>
<dbReference type="Pfam" id="PF03952">
    <property type="entry name" value="Enolase_N"/>
    <property type="match status" value="1"/>
</dbReference>
<keyword evidence="5 10" id="KW-0964">Secreted</keyword>
<dbReference type="GO" id="GO:0009986">
    <property type="term" value="C:cell surface"/>
    <property type="evidence" value="ECO:0007669"/>
    <property type="project" value="UniProtKB-SubCell"/>
</dbReference>
<organism evidence="14 15">
    <name type="scientific">Anaplasma phagocytophilum</name>
    <name type="common">Ehrlichia phagocytophila</name>
    <dbReference type="NCBI Taxonomy" id="948"/>
    <lineage>
        <taxon>Bacteria</taxon>
        <taxon>Pseudomonadati</taxon>
        <taxon>Pseudomonadota</taxon>
        <taxon>Alphaproteobacteria</taxon>
        <taxon>Rickettsiales</taxon>
        <taxon>Anaplasmataceae</taxon>
        <taxon>Anaplasma</taxon>
        <taxon>phagocytophilum group</taxon>
    </lineage>
</organism>
<feature type="binding site" evidence="10">
    <location>
        <position position="169"/>
    </location>
    <ligand>
        <name>(2R)-2-phosphoglycerate</name>
        <dbReference type="ChEBI" id="CHEBI:58289"/>
    </ligand>
</feature>
<evidence type="ECO:0000256" key="9">
    <source>
        <dbReference type="ARBA" id="ARBA00045763"/>
    </source>
</evidence>
<dbReference type="Gene3D" id="3.30.390.10">
    <property type="entry name" value="Enolase-like, N-terminal domain"/>
    <property type="match status" value="1"/>
</dbReference>
<keyword evidence="8 10" id="KW-0456">Lyase</keyword>
<feature type="binding site" evidence="10">
    <location>
        <position position="341"/>
    </location>
    <ligand>
        <name>(2R)-2-phosphoglycerate</name>
        <dbReference type="ChEBI" id="CHEBI:58289"/>
    </ligand>
</feature>
<dbReference type="PANTHER" id="PTHR11902">
    <property type="entry name" value="ENOLASE"/>
    <property type="match status" value="1"/>
</dbReference>
<dbReference type="EC" id="4.2.1.11" evidence="3 10"/>
<evidence type="ECO:0000313" key="15">
    <source>
        <dbReference type="Proteomes" id="UP000055047"/>
    </source>
</evidence>
<dbReference type="EMBL" id="CCXQ01000120">
    <property type="protein sequence ID" value="CEG20905.1"/>
    <property type="molecule type" value="Genomic_DNA"/>
</dbReference>
<evidence type="ECO:0000256" key="12">
    <source>
        <dbReference type="PIRSR" id="PIRSR001400-2"/>
    </source>
</evidence>
<feature type="binding site" evidence="12">
    <location>
        <position position="316"/>
    </location>
    <ligand>
        <name>substrate</name>
    </ligand>
</feature>
<keyword evidence="6 10" id="KW-0460">Magnesium</keyword>
<dbReference type="SFLD" id="SFLDF00002">
    <property type="entry name" value="enolase"/>
    <property type="match status" value="1"/>
</dbReference>
<dbReference type="GO" id="GO:0004634">
    <property type="term" value="F:phosphopyruvate hydratase activity"/>
    <property type="evidence" value="ECO:0007669"/>
    <property type="project" value="UniProtKB-UniRule"/>
</dbReference>
<dbReference type="InterPro" id="IPR036849">
    <property type="entry name" value="Enolase-like_C_sf"/>
</dbReference>
<dbReference type="SFLD" id="SFLDG00178">
    <property type="entry name" value="enolase"/>
    <property type="match status" value="1"/>
</dbReference>
<accession>A0A098EGK2</accession>
<dbReference type="PIRSF" id="PIRSF001400">
    <property type="entry name" value="Enolase"/>
    <property type="match status" value="1"/>
</dbReference>
<dbReference type="InterPro" id="IPR020809">
    <property type="entry name" value="Enolase_CS"/>
</dbReference>
<dbReference type="SUPFAM" id="SSF54826">
    <property type="entry name" value="Enolase N-terminal domain-like"/>
    <property type="match status" value="1"/>
</dbReference>
<feature type="binding site" evidence="10 13">
    <location>
        <position position="316"/>
    </location>
    <ligand>
        <name>Mg(2+)</name>
        <dbReference type="ChEBI" id="CHEBI:18420"/>
    </ligand>
</feature>
<dbReference type="GO" id="GO:0005576">
    <property type="term" value="C:extracellular region"/>
    <property type="evidence" value="ECO:0007669"/>
    <property type="project" value="UniProtKB-SubCell"/>
</dbReference>
<evidence type="ECO:0000256" key="5">
    <source>
        <dbReference type="ARBA" id="ARBA00022525"/>
    </source>
</evidence>
<dbReference type="InterPro" id="IPR000941">
    <property type="entry name" value="Enolase"/>
</dbReference>
<proteinExistence type="inferred from homology"/>
<dbReference type="SFLD" id="SFLDS00001">
    <property type="entry name" value="Enolase"/>
    <property type="match status" value="1"/>
</dbReference>
<evidence type="ECO:0000256" key="6">
    <source>
        <dbReference type="ARBA" id="ARBA00022842"/>
    </source>
</evidence>
<feature type="binding site" evidence="10">
    <location>
        <position position="370"/>
    </location>
    <ligand>
        <name>(2R)-2-phosphoglycerate</name>
        <dbReference type="ChEBI" id="CHEBI:58289"/>
    </ligand>
</feature>